<keyword evidence="2" id="KW-1185">Reference proteome</keyword>
<reference evidence="1 2" key="1">
    <citation type="submission" date="2015-09" db="EMBL/GenBank/DDBJ databases">
        <title>Genome sequence of the marine flavobacterium Croceitalea dokdonensis DOKDO 023 that contains proton- and sodium-pumping rhodopsins.</title>
        <authorList>
            <person name="Kwon S.-K."/>
            <person name="Lee H.K."/>
            <person name="Kwak M.-J."/>
            <person name="Kim J.F."/>
        </authorList>
    </citation>
    <scope>NUCLEOTIDE SEQUENCE [LARGE SCALE GENOMIC DNA]</scope>
    <source>
        <strain evidence="1 2">DOKDO 023</strain>
    </source>
</reference>
<dbReference type="Proteomes" id="UP000050280">
    <property type="component" value="Unassembled WGS sequence"/>
</dbReference>
<name>A0A0P7A9Q7_9FLAO</name>
<sequence length="48" mass="5586">MRQPNDAVPIFGQLKKAVPIRTAFYQKHPVHYFIMTQKSTPISDSFCF</sequence>
<protein>
    <submittedName>
        <fullName evidence="1">Uncharacterized protein</fullName>
    </submittedName>
</protein>
<proteinExistence type="predicted"/>
<organism evidence="1 2">
    <name type="scientific">Croceitalea dokdonensis DOKDO 023</name>
    <dbReference type="NCBI Taxonomy" id="1300341"/>
    <lineage>
        <taxon>Bacteria</taxon>
        <taxon>Pseudomonadati</taxon>
        <taxon>Bacteroidota</taxon>
        <taxon>Flavobacteriia</taxon>
        <taxon>Flavobacteriales</taxon>
        <taxon>Flavobacteriaceae</taxon>
        <taxon>Croceitalea</taxon>
    </lineage>
</organism>
<dbReference type="EMBL" id="LDJX01000001">
    <property type="protein sequence ID" value="KPM33618.1"/>
    <property type="molecule type" value="Genomic_DNA"/>
</dbReference>
<evidence type="ECO:0000313" key="1">
    <source>
        <dbReference type="EMBL" id="KPM33618.1"/>
    </source>
</evidence>
<accession>A0A0P7A9Q7</accession>
<evidence type="ECO:0000313" key="2">
    <source>
        <dbReference type="Proteomes" id="UP000050280"/>
    </source>
</evidence>
<comment type="caution">
    <text evidence="1">The sequence shown here is derived from an EMBL/GenBank/DDBJ whole genome shotgun (WGS) entry which is preliminary data.</text>
</comment>
<gene>
    <name evidence="1" type="ORF">I595_521</name>
</gene>
<dbReference type="AlphaFoldDB" id="A0A0P7A9Q7"/>